<dbReference type="GO" id="GO:0016298">
    <property type="term" value="F:lipase activity"/>
    <property type="evidence" value="ECO:0007669"/>
    <property type="project" value="InterPro"/>
</dbReference>
<dbReference type="Proteomes" id="UP001107558">
    <property type="component" value="Chromosome 1"/>
</dbReference>
<dbReference type="PANTHER" id="PTHR11610">
    <property type="entry name" value="LIPASE"/>
    <property type="match status" value="1"/>
</dbReference>
<name>A0A9J6CSQ3_POLVA</name>
<dbReference type="Gene3D" id="3.40.50.1820">
    <property type="entry name" value="alpha/beta hydrolase"/>
    <property type="match status" value="1"/>
</dbReference>
<comment type="similarity">
    <text evidence="2 4">Belongs to the AB hydrolase superfamily. Lipase family.</text>
</comment>
<evidence type="ECO:0000256" key="1">
    <source>
        <dbReference type="ARBA" id="ARBA00004613"/>
    </source>
</evidence>
<organism evidence="6 7">
    <name type="scientific">Polypedilum vanderplanki</name>
    <name type="common">Sleeping chironomid midge</name>
    <dbReference type="NCBI Taxonomy" id="319348"/>
    <lineage>
        <taxon>Eukaryota</taxon>
        <taxon>Metazoa</taxon>
        <taxon>Ecdysozoa</taxon>
        <taxon>Arthropoda</taxon>
        <taxon>Hexapoda</taxon>
        <taxon>Insecta</taxon>
        <taxon>Pterygota</taxon>
        <taxon>Neoptera</taxon>
        <taxon>Endopterygota</taxon>
        <taxon>Diptera</taxon>
        <taxon>Nematocera</taxon>
        <taxon>Chironomoidea</taxon>
        <taxon>Chironomidae</taxon>
        <taxon>Chironominae</taxon>
        <taxon>Polypedilum</taxon>
        <taxon>Polypedilum</taxon>
    </lineage>
</organism>
<dbReference type="GO" id="GO:0005615">
    <property type="term" value="C:extracellular space"/>
    <property type="evidence" value="ECO:0007669"/>
    <property type="project" value="TreeGrafter"/>
</dbReference>
<dbReference type="Pfam" id="PF00151">
    <property type="entry name" value="Lipase"/>
    <property type="match status" value="1"/>
</dbReference>
<keyword evidence="3" id="KW-0964">Secreted</keyword>
<comment type="subcellular location">
    <subcellularLocation>
        <location evidence="1">Secreted</location>
    </subcellularLocation>
</comment>
<dbReference type="GO" id="GO:0016042">
    <property type="term" value="P:lipid catabolic process"/>
    <property type="evidence" value="ECO:0007669"/>
    <property type="project" value="TreeGrafter"/>
</dbReference>
<gene>
    <name evidence="6" type="ORF">PVAND_013909</name>
</gene>
<reference evidence="6" key="1">
    <citation type="submission" date="2021-03" db="EMBL/GenBank/DDBJ databases">
        <title>Chromosome level genome of the anhydrobiotic midge Polypedilum vanderplanki.</title>
        <authorList>
            <person name="Yoshida Y."/>
            <person name="Kikawada T."/>
            <person name="Gusev O."/>
        </authorList>
    </citation>
    <scope>NUCLEOTIDE SEQUENCE</scope>
    <source>
        <strain evidence="6">NIAS01</strain>
        <tissue evidence="6">Whole body or cell culture</tissue>
    </source>
</reference>
<evidence type="ECO:0000256" key="4">
    <source>
        <dbReference type="RuleBase" id="RU004262"/>
    </source>
</evidence>
<dbReference type="InterPro" id="IPR000734">
    <property type="entry name" value="TAG_lipase"/>
</dbReference>
<protein>
    <recommendedName>
        <fullName evidence="5">Lipase domain-containing protein</fullName>
    </recommendedName>
</protein>
<comment type="caution">
    <text evidence="6">The sequence shown here is derived from an EMBL/GenBank/DDBJ whole genome shotgun (WGS) entry which is preliminary data.</text>
</comment>
<dbReference type="InterPro" id="IPR013818">
    <property type="entry name" value="Lipase"/>
</dbReference>
<dbReference type="AlphaFoldDB" id="A0A9J6CSQ3"/>
<dbReference type="InterPro" id="IPR029058">
    <property type="entry name" value="AB_hydrolase_fold"/>
</dbReference>
<evidence type="ECO:0000256" key="2">
    <source>
        <dbReference type="ARBA" id="ARBA00010701"/>
    </source>
</evidence>
<sequence length="156" mass="17197">MSDKRQVDYGAHSTNRLSIPSLNDYLYVIGNLNAIGLIVGETLWKVFGKRVQFLELIGDSIGAHLSDYINRAIAQASGNKHHFKSRKSVVLDTAGPDFFTPNGTNFNPLNTNDAKRVYVIHTDTIAADALISIGAVDFYPNGGFNLVVHRLTMPMF</sequence>
<evidence type="ECO:0000313" key="7">
    <source>
        <dbReference type="Proteomes" id="UP001107558"/>
    </source>
</evidence>
<dbReference type="PANTHER" id="PTHR11610:SF37">
    <property type="entry name" value="GH01208P"/>
    <property type="match status" value="1"/>
</dbReference>
<dbReference type="EMBL" id="JADBJN010000001">
    <property type="protein sequence ID" value="KAG5684694.1"/>
    <property type="molecule type" value="Genomic_DNA"/>
</dbReference>
<dbReference type="SUPFAM" id="SSF53474">
    <property type="entry name" value="alpha/beta-Hydrolases"/>
    <property type="match status" value="1"/>
</dbReference>
<accession>A0A9J6CSQ3</accession>
<proteinExistence type="inferred from homology"/>
<evidence type="ECO:0000256" key="3">
    <source>
        <dbReference type="ARBA" id="ARBA00022525"/>
    </source>
</evidence>
<evidence type="ECO:0000313" key="6">
    <source>
        <dbReference type="EMBL" id="KAG5684694.1"/>
    </source>
</evidence>
<evidence type="ECO:0000259" key="5">
    <source>
        <dbReference type="Pfam" id="PF00151"/>
    </source>
</evidence>
<keyword evidence="7" id="KW-1185">Reference proteome</keyword>
<feature type="domain" description="Lipase" evidence="5">
    <location>
        <begin position="25"/>
        <end position="144"/>
    </location>
</feature>
<dbReference type="GO" id="GO:0017171">
    <property type="term" value="F:serine hydrolase activity"/>
    <property type="evidence" value="ECO:0007669"/>
    <property type="project" value="TreeGrafter"/>
</dbReference>